<reference evidence="3 4" key="1">
    <citation type="submission" date="2021-02" db="EMBL/GenBank/DDBJ databases">
        <title>Niveibacterium changnyeongensis HC41.</title>
        <authorList>
            <person name="Kang M."/>
        </authorList>
    </citation>
    <scope>NUCLEOTIDE SEQUENCE [LARGE SCALE GENOMIC DNA]</scope>
    <source>
        <strain evidence="3 4">HC41</strain>
    </source>
</reference>
<feature type="chain" id="PRO_5047309852" evidence="2">
    <location>
        <begin position="31"/>
        <end position="136"/>
    </location>
</feature>
<evidence type="ECO:0000313" key="4">
    <source>
        <dbReference type="Proteomes" id="UP000663570"/>
    </source>
</evidence>
<keyword evidence="4" id="KW-1185">Reference proteome</keyword>
<evidence type="ECO:0000313" key="3">
    <source>
        <dbReference type="EMBL" id="QSI76831.1"/>
    </source>
</evidence>
<feature type="transmembrane region" description="Helical" evidence="1">
    <location>
        <begin position="69"/>
        <end position="91"/>
    </location>
</feature>
<feature type="transmembrane region" description="Helical" evidence="1">
    <location>
        <begin position="97"/>
        <end position="117"/>
    </location>
</feature>
<dbReference type="RefSeq" id="WP_206254435.1">
    <property type="nucleotide sequence ID" value="NZ_CP071060.1"/>
</dbReference>
<organism evidence="3 4">
    <name type="scientific">Niveibacterium microcysteis</name>
    <dbReference type="NCBI Taxonomy" id="2811415"/>
    <lineage>
        <taxon>Bacteria</taxon>
        <taxon>Pseudomonadati</taxon>
        <taxon>Pseudomonadota</taxon>
        <taxon>Betaproteobacteria</taxon>
        <taxon>Rhodocyclales</taxon>
        <taxon>Rhodocyclaceae</taxon>
        <taxon>Niveibacterium</taxon>
    </lineage>
</organism>
<dbReference type="EMBL" id="CP071060">
    <property type="protein sequence ID" value="QSI76831.1"/>
    <property type="molecule type" value="Genomic_DNA"/>
</dbReference>
<proteinExistence type="predicted"/>
<gene>
    <name evidence="3" type="ORF">JY500_20675</name>
</gene>
<protein>
    <submittedName>
        <fullName evidence="3">Uncharacterized protein</fullName>
    </submittedName>
</protein>
<keyword evidence="2" id="KW-0732">Signal</keyword>
<dbReference type="Proteomes" id="UP000663570">
    <property type="component" value="Chromosome"/>
</dbReference>
<keyword evidence="1" id="KW-1133">Transmembrane helix</keyword>
<keyword evidence="1" id="KW-0472">Membrane</keyword>
<name>A0ABX7M7F2_9RHOO</name>
<sequence length="136" mass="14104">MKTVLWSITAVLGLLWSGAVALAHSVAAWAATAAGTADAQTLAAILRDWPLPAWLAWADPAMLESLRMALSAVGTGLVLSQPWIATAIGWIGPALWLVWALGIALLLALASIAHLLIHRLAPRPSLVHAAAGGANR</sequence>
<accession>A0ABX7M7F2</accession>
<keyword evidence="1" id="KW-0812">Transmembrane</keyword>
<feature type="signal peptide" evidence="2">
    <location>
        <begin position="1"/>
        <end position="30"/>
    </location>
</feature>
<evidence type="ECO:0000256" key="2">
    <source>
        <dbReference type="SAM" id="SignalP"/>
    </source>
</evidence>
<evidence type="ECO:0000256" key="1">
    <source>
        <dbReference type="SAM" id="Phobius"/>
    </source>
</evidence>